<comment type="caution">
    <text evidence="5">The sequence shown here is derived from an EMBL/GenBank/DDBJ whole genome shotgun (WGS) entry which is preliminary data.</text>
</comment>
<sequence length="521" mass="58576">MTTSSLLLSRQLLIGEQLKRATHKTPNKEAFIFEDKRLTYQEIDDRATHIAGWLQSQGIKHDDKVAFIFKNGLHFIEVFFGVSLSGAVGVPINFRLAPAEMEYIINNSDSKMLIIDKEYTDAISSIRKRIPKVKSIVVAGNREKNSNFINYDSIFETNVAYQPCEQLSDNDPGMIVYTSGTTGRPKGAVLTHKNLVINRILLMWETRSPLYTKQLIVPPMFHVAAMANVIKNCLLNGTAVIHRDFNPEHILETIEKEKINSMMLVPAMWNFLLQVPNLEKYDLTSMTECTAGAAICPLELKKKIMKTFKNASYHEAFGQTETSPSATSLNHEDALRKTSSVGKPIINLEVRVVDDKMNDVAVGEVGEIVYRGPTVMKEYYNNPEATEEAFSGGWFHSGDLVTYDEEGFIYIVDRKKDMIISGGENIYPAEIEEVLYTHPSILECAVIGVPDADWGESVKAMIVLKPEQSLSEQEVISYCTEHLASYKKPKIVEFIDELPRNASGKVLKQVLRKQAGEKVNE</sequence>
<dbReference type="SUPFAM" id="SSF56801">
    <property type="entry name" value="Acetyl-CoA synthetase-like"/>
    <property type="match status" value="1"/>
</dbReference>
<dbReference type="RefSeq" id="WP_116555434.1">
    <property type="nucleotide sequence ID" value="NZ_QCZG01000031.1"/>
</dbReference>
<dbReference type="NCBIfam" id="NF004837">
    <property type="entry name" value="PRK06187.1"/>
    <property type="match status" value="1"/>
</dbReference>
<dbReference type="GO" id="GO:0016878">
    <property type="term" value="F:acid-thiol ligase activity"/>
    <property type="evidence" value="ECO:0007669"/>
    <property type="project" value="UniProtKB-ARBA"/>
</dbReference>
<evidence type="ECO:0000313" key="6">
    <source>
        <dbReference type="Proteomes" id="UP000245998"/>
    </source>
</evidence>
<dbReference type="InterPro" id="IPR042099">
    <property type="entry name" value="ANL_N_sf"/>
</dbReference>
<dbReference type="InterPro" id="IPR045851">
    <property type="entry name" value="AMP-bd_C_sf"/>
</dbReference>
<dbReference type="CDD" id="cd17631">
    <property type="entry name" value="FACL_FadD13-like"/>
    <property type="match status" value="1"/>
</dbReference>
<dbReference type="PROSITE" id="PS00455">
    <property type="entry name" value="AMP_BINDING"/>
    <property type="match status" value="1"/>
</dbReference>
<dbReference type="Pfam" id="PF00501">
    <property type="entry name" value="AMP-binding"/>
    <property type="match status" value="1"/>
</dbReference>
<dbReference type="PANTHER" id="PTHR43767">
    <property type="entry name" value="LONG-CHAIN-FATTY-ACID--COA LIGASE"/>
    <property type="match status" value="1"/>
</dbReference>
<evidence type="ECO:0000259" key="4">
    <source>
        <dbReference type="Pfam" id="PF13193"/>
    </source>
</evidence>
<dbReference type="Gene3D" id="3.40.50.12780">
    <property type="entry name" value="N-terminal domain of ligase-like"/>
    <property type="match status" value="1"/>
</dbReference>
<keyword evidence="2" id="KW-0436">Ligase</keyword>
<evidence type="ECO:0000256" key="1">
    <source>
        <dbReference type="ARBA" id="ARBA00006432"/>
    </source>
</evidence>
<protein>
    <submittedName>
        <fullName evidence="5">Acyl-CoA synthetase</fullName>
    </submittedName>
</protein>
<organism evidence="5 6">
    <name type="scientific">Pueribacillus theae</name>
    <dbReference type="NCBI Taxonomy" id="2171751"/>
    <lineage>
        <taxon>Bacteria</taxon>
        <taxon>Bacillati</taxon>
        <taxon>Bacillota</taxon>
        <taxon>Bacilli</taxon>
        <taxon>Bacillales</taxon>
        <taxon>Bacillaceae</taxon>
        <taxon>Pueribacillus</taxon>
    </lineage>
</organism>
<dbReference type="Gene3D" id="3.30.300.30">
    <property type="match status" value="1"/>
</dbReference>
<dbReference type="Pfam" id="PF13193">
    <property type="entry name" value="AMP-binding_C"/>
    <property type="match status" value="1"/>
</dbReference>
<comment type="similarity">
    <text evidence="1">Belongs to the ATP-dependent AMP-binding enzyme family.</text>
</comment>
<dbReference type="FunFam" id="3.30.300.30:FF:000008">
    <property type="entry name" value="2,3-dihydroxybenzoate-AMP ligase"/>
    <property type="match status" value="1"/>
</dbReference>
<dbReference type="PANTHER" id="PTHR43767:SF1">
    <property type="entry name" value="NONRIBOSOMAL PEPTIDE SYNTHASE PES1 (EUROFUNG)-RELATED"/>
    <property type="match status" value="1"/>
</dbReference>
<feature type="domain" description="AMP-binding enzyme C-terminal" evidence="4">
    <location>
        <begin position="430"/>
        <end position="505"/>
    </location>
</feature>
<dbReference type="OrthoDB" id="9765680at2"/>
<dbReference type="InterPro" id="IPR025110">
    <property type="entry name" value="AMP-bd_C"/>
</dbReference>
<dbReference type="Proteomes" id="UP000245998">
    <property type="component" value="Unassembled WGS sequence"/>
</dbReference>
<dbReference type="InterPro" id="IPR050237">
    <property type="entry name" value="ATP-dep_AMP-bd_enzyme"/>
</dbReference>
<evidence type="ECO:0000313" key="5">
    <source>
        <dbReference type="EMBL" id="PWA09202.1"/>
    </source>
</evidence>
<keyword evidence="6" id="KW-1185">Reference proteome</keyword>
<dbReference type="InterPro" id="IPR000873">
    <property type="entry name" value="AMP-dep_synth/lig_dom"/>
</dbReference>
<proteinExistence type="inferred from homology"/>
<evidence type="ECO:0000259" key="3">
    <source>
        <dbReference type="Pfam" id="PF00501"/>
    </source>
</evidence>
<reference evidence="5 6" key="1">
    <citation type="submission" date="2018-04" db="EMBL/GenBank/DDBJ databases">
        <title>Camelliibacillus theae gen. nov., sp. nov., isolated from Pu'er tea.</title>
        <authorList>
            <person name="Niu L."/>
        </authorList>
    </citation>
    <scope>NUCLEOTIDE SEQUENCE [LARGE SCALE GENOMIC DNA]</scope>
    <source>
        <strain evidence="5 6">T8</strain>
    </source>
</reference>
<accession>A0A2U1JVN5</accession>
<name>A0A2U1JVN5_9BACI</name>
<evidence type="ECO:0000256" key="2">
    <source>
        <dbReference type="ARBA" id="ARBA00022598"/>
    </source>
</evidence>
<dbReference type="InterPro" id="IPR020845">
    <property type="entry name" value="AMP-binding_CS"/>
</dbReference>
<gene>
    <name evidence="5" type="ORF">DCC39_13535</name>
</gene>
<feature type="domain" description="AMP-dependent synthetase/ligase" evidence="3">
    <location>
        <begin position="19"/>
        <end position="380"/>
    </location>
</feature>
<dbReference type="EMBL" id="QCZG01000031">
    <property type="protein sequence ID" value="PWA09202.1"/>
    <property type="molecule type" value="Genomic_DNA"/>
</dbReference>
<dbReference type="AlphaFoldDB" id="A0A2U1JVN5"/>